<accession>A0ACC0WW60</accession>
<dbReference type="Proteomes" id="UP001163321">
    <property type="component" value="Chromosome 1"/>
</dbReference>
<name>A0ACC0WW60_9STRA</name>
<proteinExistence type="predicted"/>
<keyword evidence="2" id="KW-1185">Reference proteome</keyword>
<organism evidence="1 2">
    <name type="scientific">Peronosclerospora sorghi</name>
    <dbReference type="NCBI Taxonomy" id="230839"/>
    <lineage>
        <taxon>Eukaryota</taxon>
        <taxon>Sar</taxon>
        <taxon>Stramenopiles</taxon>
        <taxon>Oomycota</taxon>
        <taxon>Peronosporomycetes</taxon>
        <taxon>Peronosporales</taxon>
        <taxon>Peronosporaceae</taxon>
        <taxon>Peronosclerospora</taxon>
    </lineage>
</organism>
<reference evidence="1 2" key="1">
    <citation type="journal article" date="2022" name="bioRxiv">
        <title>The genome of the oomycete Peronosclerospora sorghi, a cosmopolitan pathogen of maize and sorghum, is inflated with dispersed pseudogenes.</title>
        <authorList>
            <person name="Fletcher K."/>
            <person name="Martin F."/>
            <person name="Isakeit T."/>
            <person name="Cavanaugh K."/>
            <person name="Magill C."/>
            <person name="Michelmore R."/>
        </authorList>
    </citation>
    <scope>NUCLEOTIDE SEQUENCE [LARGE SCALE GENOMIC DNA]</scope>
    <source>
        <strain evidence="1">P6</strain>
    </source>
</reference>
<evidence type="ECO:0000313" key="2">
    <source>
        <dbReference type="Proteomes" id="UP001163321"/>
    </source>
</evidence>
<dbReference type="EMBL" id="CM047580">
    <property type="protein sequence ID" value="KAI9923124.1"/>
    <property type="molecule type" value="Genomic_DNA"/>
</dbReference>
<gene>
    <name evidence="1" type="ORF">PsorP6_001650</name>
</gene>
<sequence>MCKRRGSPFLEAAEASKKGSTAILSIIKAAQCAPSIHSSTYSTSYIARERCMVTDLIHSLLSSYSSDVKDSFTASSFVPPKPPNVSSVLDQNVRTNGKQTISH</sequence>
<protein>
    <submittedName>
        <fullName evidence="1">Uncharacterized protein</fullName>
    </submittedName>
</protein>
<evidence type="ECO:0000313" key="1">
    <source>
        <dbReference type="EMBL" id="KAI9923124.1"/>
    </source>
</evidence>
<comment type="caution">
    <text evidence="1">The sequence shown here is derived from an EMBL/GenBank/DDBJ whole genome shotgun (WGS) entry which is preliminary data.</text>
</comment>